<keyword evidence="11" id="KW-1185">Reference proteome</keyword>
<evidence type="ECO:0000256" key="2">
    <source>
        <dbReference type="ARBA" id="ARBA00008335"/>
    </source>
</evidence>
<feature type="region of interest" description="Disordered" evidence="8">
    <location>
        <begin position="1117"/>
        <end position="1250"/>
    </location>
</feature>
<feature type="compositionally biased region" description="Polar residues" evidence="8">
    <location>
        <begin position="1162"/>
        <end position="1179"/>
    </location>
</feature>
<feature type="transmembrane region" description="Helical" evidence="9">
    <location>
        <begin position="207"/>
        <end position="227"/>
    </location>
</feature>
<feature type="compositionally biased region" description="Basic and acidic residues" evidence="8">
    <location>
        <begin position="615"/>
        <end position="627"/>
    </location>
</feature>
<evidence type="ECO:0000256" key="1">
    <source>
        <dbReference type="ARBA" id="ARBA00004155"/>
    </source>
</evidence>
<feature type="compositionally biased region" description="Polar residues" evidence="8">
    <location>
        <begin position="1210"/>
        <end position="1241"/>
    </location>
</feature>
<protein>
    <recommendedName>
        <fullName evidence="12">Major facilitator superfamily (MFS) profile domain-containing protein</fullName>
    </recommendedName>
</protein>
<dbReference type="InterPro" id="IPR052187">
    <property type="entry name" value="MFSD1"/>
</dbReference>
<feature type="compositionally biased region" description="Low complexity" evidence="8">
    <location>
        <begin position="1127"/>
        <end position="1159"/>
    </location>
</feature>
<organism evidence="10 11">
    <name type="scientific">Aphanomyces euteiches</name>
    <dbReference type="NCBI Taxonomy" id="100861"/>
    <lineage>
        <taxon>Eukaryota</taxon>
        <taxon>Sar</taxon>
        <taxon>Stramenopiles</taxon>
        <taxon>Oomycota</taxon>
        <taxon>Saprolegniomycetes</taxon>
        <taxon>Saprolegniales</taxon>
        <taxon>Verrucalvaceae</taxon>
        <taxon>Aphanomyces</taxon>
    </lineage>
</organism>
<evidence type="ECO:0000313" key="11">
    <source>
        <dbReference type="Proteomes" id="UP000481153"/>
    </source>
</evidence>
<feature type="transmembrane region" description="Helical" evidence="9">
    <location>
        <begin position="166"/>
        <end position="187"/>
    </location>
</feature>
<name>A0A6G0X098_9STRA</name>
<feature type="transmembrane region" description="Helical" evidence="9">
    <location>
        <begin position="73"/>
        <end position="92"/>
    </location>
</feature>
<comment type="similarity">
    <text evidence="2">Belongs to the major facilitator superfamily.</text>
</comment>
<sequence length="1250" mass="137325">MMDTATTKRSVLVFSSLLILGSSYCNEIPMSALKSPLQEQFHRLPTSYSLYSVLSMILPLLGGVVIDRVSVPIVAVVLTGLVLTGQVISAHSSTSMDFHLILLGRVLVGLSGEVLKVTQAKFVVSVFDPSELAFAFGVTSSISTLASILNDKWCPWIGDDYDEISALWVGVGVSALSFAASLVLCRFKMPSTSATDESMSFPAVRRVSWLFWLIVVKFFAVGCMSPFTNAASGIFLERDFFQKPPLPCQRCGFGEFSTYCNRISPHCPLVPPYAWPLPLLSKNCSIVTADDQYLCSVASPFLDERDIKCSEKQWRYGPFTLQYCTAKIQAQQAAADVLSIRRTLQTLLGPLAGAFVDWFGLRPHVLFVAESAAAVAHVLIGFSRVSALIPVLLLGASSSFTGSTTSSAIPLLVPADAIGAAFGLVPVAQNLASAIASVVISESYSNAESQYLPQVQTLFIAFGVVNALLALLLIVMDAKGGYRLCHFSQKFSDDDKLPLRLKSSLLEVYEAHEPSRRERRQCQEFIYVGGGSWHAEDVSAVHIGHMHFQFEIKLSTMLSFFGLTSASPAKPAAAPQQTTQKQEQKNTQPAKPNTAQKAKNTQEVKPVTPQQAAKQEQKPAKTQDNKQKQQQQPKQQQKNATPQQQQQPKQQQQKNAPPKQSETPKENQKSKAAPVQQPTKMKPMTPAQQLEMQQILNILIDDAGKDWKPRDKTNKQPQQKPAPKQAQKTPKAQAPKPQEATPKASQKAAKSSSPVQQAPAPKTAPALTRKVSMTPAQLQEQKEILHILIDEDWTPPAKKPQTNQKPTTRPGSAKTKQNTPAKTTTTQAPSATQKKTQTHSKLSLSPAQQLEMQQILNILIDDAGKDWKPRNKTVKPHAKQPNQKTSTRPTSAKPKAPIQKTTSQTPPATKQATVKSHKATTQQKPTSDQFTKPEALSPVLQLEAKQFFNILIDDAGKDWRPRNVTTWPWSPKNGSSPKTTHKAKVSSKPVAKKNTVSKVKAPTKSSVVKPDKPLHRRRSLTDAQKREKRAIMEILLEPYEYVPAPVRPRSSTVQLHAELDHKVGNVVVVSNQPVDASEDLSGFETVKSRHTTFQEKKEFRQEIGDMMSILIDWTEPLPKKQAKQTPKKATPQKTLTKTQTPTKSAAQTPTKPQTPTKAQVASKPQTPSKPQDTPKTQNKTTKEAAKPQTPKKAQDTPKPQTPTKQKQPSAKEQPSKAQAPKTHSTTQQQKGPPATTHIQANKNRRAKLSS</sequence>
<feature type="compositionally biased region" description="Low complexity" evidence="8">
    <location>
        <begin position="628"/>
        <end position="660"/>
    </location>
</feature>
<feature type="compositionally biased region" description="Basic and acidic residues" evidence="8">
    <location>
        <begin position="702"/>
        <end position="714"/>
    </location>
</feature>
<dbReference type="GO" id="GO:0005765">
    <property type="term" value="C:lysosomal membrane"/>
    <property type="evidence" value="ECO:0007669"/>
    <property type="project" value="UniProtKB-SubCell"/>
</dbReference>
<feature type="compositionally biased region" description="Polar residues" evidence="8">
    <location>
        <begin position="966"/>
        <end position="978"/>
    </location>
</feature>
<keyword evidence="3" id="KW-0813">Transport</keyword>
<comment type="caution">
    <text evidence="10">The sequence shown here is derived from an EMBL/GenBank/DDBJ whole genome shotgun (WGS) entry which is preliminary data.</text>
</comment>
<dbReference type="VEuPathDB" id="FungiDB:AeMF1_007669"/>
<dbReference type="AlphaFoldDB" id="A0A6G0X098"/>
<evidence type="ECO:0008006" key="12">
    <source>
        <dbReference type="Google" id="ProtNLM"/>
    </source>
</evidence>
<feature type="compositionally biased region" description="Polar residues" evidence="8">
    <location>
        <begin position="839"/>
        <end position="848"/>
    </location>
</feature>
<dbReference type="InterPro" id="IPR036259">
    <property type="entry name" value="MFS_trans_sf"/>
</dbReference>
<feature type="compositionally biased region" description="Low complexity" evidence="8">
    <location>
        <begin position="813"/>
        <end position="835"/>
    </location>
</feature>
<feature type="compositionally biased region" description="Low complexity" evidence="8">
    <location>
        <begin position="1186"/>
        <end position="1208"/>
    </location>
</feature>
<feature type="compositionally biased region" description="Basic and acidic residues" evidence="8">
    <location>
        <begin position="1009"/>
        <end position="1023"/>
    </location>
</feature>
<keyword evidence="5 9" id="KW-1133">Transmembrane helix</keyword>
<feature type="compositionally biased region" description="Basic and acidic residues" evidence="8">
    <location>
        <begin position="780"/>
        <end position="789"/>
    </location>
</feature>
<keyword evidence="6 9" id="KW-0472">Membrane</keyword>
<evidence type="ECO:0000256" key="6">
    <source>
        <dbReference type="ARBA" id="ARBA00023136"/>
    </source>
</evidence>
<dbReference type="SUPFAM" id="SSF103473">
    <property type="entry name" value="MFS general substrate transporter"/>
    <property type="match status" value="2"/>
</dbReference>
<feature type="compositionally biased region" description="Polar residues" evidence="8">
    <location>
        <begin position="686"/>
        <end position="696"/>
    </location>
</feature>
<evidence type="ECO:0000256" key="4">
    <source>
        <dbReference type="ARBA" id="ARBA00022692"/>
    </source>
</evidence>
<evidence type="ECO:0000256" key="9">
    <source>
        <dbReference type="SAM" id="Phobius"/>
    </source>
</evidence>
<feature type="compositionally biased region" description="Polar residues" evidence="8">
    <location>
        <begin position="880"/>
        <end position="890"/>
    </location>
</feature>
<proteinExistence type="inferred from homology"/>
<evidence type="ECO:0000256" key="3">
    <source>
        <dbReference type="ARBA" id="ARBA00022448"/>
    </source>
</evidence>
<evidence type="ECO:0000256" key="5">
    <source>
        <dbReference type="ARBA" id="ARBA00022989"/>
    </source>
</evidence>
<keyword evidence="4 9" id="KW-0812">Transmembrane</keyword>
<dbReference type="VEuPathDB" id="FungiDB:AeMF1_001772"/>
<dbReference type="Gene3D" id="1.20.1250.20">
    <property type="entry name" value="MFS general substrate transporter like domains"/>
    <property type="match status" value="2"/>
</dbReference>
<feature type="compositionally biased region" description="Polar residues" evidence="8">
    <location>
        <begin position="800"/>
        <end position="810"/>
    </location>
</feature>
<feature type="compositionally biased region" description="Polar residues" evidence="8">
    <location>
        <begin position="590"/>
        <end position="603"/>
    </location>
</feature>
<feature type="region of interest" description="Disordered" evidence="8">
    <location>
        <begin position="567"/>
        <end position="848"/>
    </location>
</feature>
<feature type="region of interest" description="Disordered" evidence="8">
    <location>
        <begin position="866"/>
        <end position="932"/>
    </location>
</feature>
<feature type="compositionally biased region" description="Low complexity" evidence="8">
    <location>
        <begin position="568"/>
        <end position="589"/>
    </location>
</feature>
<dbReference type="PANTHER" id="PTHR23512">
    <property type="entry name" value="MAJOR FACILITATOR SUPERFAMILY DOMAIN-CONTAINING PROTEIN 1"/>
    <property type="match status" value="1"/>
</dbReference>
<accession>A0A6G0X098</accession>
<dbReference type="VEuPathDB" id="FungiDB:AeMF1_005381"/>
<dbReference type="Proteomes" id="UP000481153">
    <property type="component" value="Unassembled WGS sequence"/>
</dbReference>
<gene>
    <name evidence="10" type="ORF">Ae201684_009841</name>
</gene>
<dbReference type="VEuPathDB" id="FungiDB:AeMF1_002761"/>
<reference evidence="10 11" key="1">
    <citation type="submission" date="2019-07" db="EMBL/GenBank/DDBJ databases">
        <title>Genomics analysis of Aphanomyces spp. identifies a new class of oomycete effector associated with host adaptation.</title>
        <authorList>
            <person name="Gaulin E."/>
        </authorList>
    </citation>
    <scope>NUCLEOTIDE SEQUENCE [LARGE SCALE GENOMIC DNA]</scope>
    <source>
        <strain evidence="10 11">ATCC 201684</strain>
    </source>
</reference>
<comment type="subcellular location">
    <subcellularLocation>
        <location evidence="1">Lysosome membrane</location>
        <topology evidence="1">Multi-pass membrane protein</topology>
    </subcellularLocation>
</comment>
<feature type="region of interest" description="Disordered" evidence="8">
    <location>
        <begin position="966"/>
        <end position="1023"/>
    </location>
</feature>
<dbReference type="PANTHER" id="PTHR23512:SF3">
    <property type="entry name" value="MAJOR FACILITATOR SUPERFAMILY DOMAIN-CONTAINING PROTEIN 1"/>
    <property type="match status" value="1"/>
</dbReference>
<evidence type="ECO:0000256" key="7">
    <source>
        <dbReference type="ARBA" id="ARBA00023228"/>
    </source>
</evidence>
<feature type="compositionally biased region" description="Low complexity" evidence="8">
    <location>
        <begin position="715"/>
        <end position="761"/>
    </location>
</feature>
<feature type="transmembrane region" description="Helical" evidence="9">
    <location>
        <begin position="49"/>
        <end position="66"/>
    </location>
</feature>
<dbReference type="EMBL" id="VJMJ01000124">
    <property type="protein sequence ID" value="KAF0733279.1"/>
    <property type="molecule type" value="Genomic_DNA"/>
</dbReference>
<feature type="compositionally biased region" description="Polar residues" evidence="8">
    <location>
        <begin position="899"/>
        <end position="930"/>
    </location>
</feature>
<evidence type="ECO:0000256" key="8">
    <source>
        <dbReference type="SAM" id="MobiDB-lite"/>
    </source>
</evidence>
<evidence type="ECO:0000313" key="10">
    <source>
        <dbReference type="EMBL" id="KAF0733279.1"/>
    </source>
</evidence>
<keyword evidence="7" id="KW-0458">Lysosome</keyword>